<organism evidence="1 2">
    <name type="scientific">Aspergillus brunneoviolaceus CBS 621.78</name>
    <dbReference type="NCBI Taxonomy" id="1450534"/>
    <lineage>
        <taxon>Eukaryota</taxon>
        <taxon>Fungi</taxon>
        <taxon>Dikarya</taxon>
        <taxon>Ascomycota</taxon>
        <taxon>Pezizomycotina</taxon>
        <taxon>Eurotiomycetes</taxon>
        <taxon>Eurotiomycetidae</taxon>
        <taxon>Eurotiales</taxon>
        <taxon>Aspergillaceae</taxon>
        <taxon>Aspergillus</taxon>
        <taxon>Aspergillus subgen. Circumdati</taxon>
    </lineage>
</organism>
<accession>A0ACD1FZV5</accession>
<name>A0ACD1FZV5_9EURO</name>
<evidence type="ECO:0000313" key="1">
    <source>
        <dbReference type="EMBL" id="RAH42537.1"/>
    </source>
</evidence>
<dbReference type="Proteomes" id="UP000249057">
    <property type="component" value="Unassembled WGS sequence"/>
</dbReference>
<gene>
    <name evidence="1" type="ORF">BO95DRAFT_234743</name>
</gene>
<keyword evidence="2" id="KW-1185">Reference proteome</keyword>
<sequence length="70" mass="8117">MTRPLSAKEEHGLRFRKLCNRCPCSKSQEYPWWLMTRHELYHATNGARRSSHNLLVSVGLFGPGPFFVTL</sequence>
<evidence type="ECO:0000313" key="2">
    <source>
        <dbReference type="Proteomes" id="UP000249057"/>
    </source>
</evidence>
<protein>
    <submittedName>
        <fullName evidence="1">Uncharacterized protein</fullName>
    </submittedName>
</protein>
<dbReference type="EMBL" id="KZ825373">
    <property type="protein sequence ID" value="RAH42537.1"/>
    <property type="molecule type" value="Genomic_DNA"/>
</dbReference>
<proteinExistence type="predicted"/>
<reference evidence="1" key="1">
    <citation type="submission" date="2018-02" db="EMBL/GenBank/DDBJ databases">
        <title>The genomes of Aspergillus section Nigri reveals drivers in fungal speciation.</title>
        <authorList>
            <consortium name="DOE Joint Genome Institute"/>
            <person name="Vesth T.C."/>
            <person name="Nybo J."/>
            <person name="Theobald S."/>
            <person name="Brandl J."/>
            <person name="Frisvad J.C."/>
            <person name="Nielsen K.F."/>
            <person name="Lyhne E.K."/>
            <person name="Kogle M.E."/>
            <person name="Kuo A."/>
            <person name="Riley R."/>
            <person name="Clum A."/>
            <person name="Nolan M."/>
            <person name="Lipzen A."/>
            <person name="Salamov A."/>
            <person name="Henrissat B."/>
            <person name="Wiebenga A."/>
            <person name="De vries R.P."/>
            <person name="Grigoriev I.V."/>
            <person name="Mortensen U.H."/>
            <person name="Andersen M.R."/>
            <person name="Baker S.E."/>
        </authorList>
    </citation>
    <scope>NUCLEOTIDE SEQUENCE</scope>
    <source>
        <strain evidence="1">CBS 621.78</strain>
    </source>
</reference>